<dbReference type="EMBL" id="JANRMS010005466">
    <property type="protein sequence ID" value="KAJ3502167.1"/>
    <property type="molecule type" value="Genomic_DNA"/>
</dbReference>
<organism evidence="1 2">
    <name type="scientific">Fusarium decemcellulare</name>
    <dbReference type="NCBI Taxonomy" id="57161"/>
    <lineage>
        <taxon>Eukaryota</taxon>
        <taxon>Fungi</taxon>
        <taxon>Dikarya</taxon>
        <taxon>Ascomycota</taxon>
        <taxon>Pezizomycotina</taxon>
        <taxon>Sordariomycetes</taxon>
        <taxon>Hypocreomycetidae</taxon>
        <taxon>Hypocreales</taxon>
        <taxon>Nectriaceae</taxon>
        <taxon>Fusarium</taxon>
        <taxon>Fusarium decemcellulare species complex</taxon>
    </lineage>
</organism>
<gene>
    <name evidence="1" type="ORF">NM208_g16783</name>
</gene>
<proteinExistence type="predicted"/>
<sequence>MESPRPGMDLEKELTCSICAELLYQPLTLLDCLHTFCGACLKEWFSFKAAAAERSPNPPAPGTNIFTCPSCRAAVRDTRHNATVVTLLDMFVAANPDKERSPAEKEEMAKKYKPGDQVMPKINTQRTAEERRADEEDRRLIDEVRELSLQEAGVPSSVPPRQAETGAWIAANDEVIVLAWKNPDIALINFTPIANGGVGEASRGSARSSTSHQSGR</sequence>
<name>A0ACC1R9B3_9HYPO</name>
<protein>
    <submittedName>
        <fullName evidence="1">Uncharacterized protein</fullName>
    </submittedName>
</protein>
<reference evidence="1" key="1">
    <citation type="submission" date="2022-08" db="EMBL/GenBank/DDBJ databases">
        <title>Genome Sequence of Fusarium decemcellulare.</title>
        <authorList>
            <person name="Buettner E."/>
        </authorList>
    </citation>
    <scope>NUCLEOTIDE SEQUENCE</scope>
    <source>
        <strain evidence="1">Babe19</strain>
    </source>
</reference>
<accession>A0ACC1R9B3</accession>
<evidence type="ECO:0000313" key="2">
    <source>
        <dbReference type="Proteomes" id="UP001148629"/>
    </source>
</evidence>
<dbReference type="Proteomes" id="UP001148629">
    <property type="component" value="Unassembled WGS sequence"/>
</dbReference>
<evidence type="ECO:0000313" key="1">
    <source>
        <dbReference type="EMBL" id="KAJ3502167.1"/>
    </source>
</evidence>
<comment type="caution">
    <text evidence="1">The sequence shown here is derived from an EMBL/GenBank/DDBJ whole genome shotgun (WGS) entry which is preliminary data.</text>
</comment>
<keyword evidence="2" id="KW-1185">Reference proteome</keyword>